<dbReference type="GO" id="GO:0022857">
    <property type="term" value="F:transmembrane transporter activity"/>
    <property type="evidence" value="ECO:0007669"/>
    <property type="project" value="TreeGrafter"/>
</dbReference>
<accession>A0A915YLF6</accession>
<evidence type="ECO:0000313" key="4">
    <source>
        <dbReference type="EMBL" id="BDS15106.1"/>
    </source>
</evidence>
<dbReference type="GO" id="GO:0005886">
    <property type="term" value="C:plasma membrane"/>
    <property type="evidence" value="ECO:0007669"/>
    <property type="project" value="TreeGrafter"/>
</dbReference>
<sequence>MHNFYSMPNNFFIQFLNVSIIRNNSLILKDLNFSIRKGDFVCLLGNTGSGKSSLLQSIYGQLPIQQGNIVVDEILVHQIDSNTLPYLRRKIGIISDTFPLDPKLSVLQNFDFVLSVTDWSDAANKSARIQQILALLGIEHLKNQKTDQLTKKEYLKTLIGRALLNAPSILLVDAPVQHLDVQAAQEILNFIYQYAQDHNIAVILATVNNKIPQLLDVDKILLCQNNTIEEIE</sequence>
<dbReference type="EMBL" id="AP026867">
    <property type="protein sequence ID" value="BDS15106.1"/>
    <property type="molecule type" value="Genomic_DNA"/>
</dbReference>
<dbReference type="GO" id="GO:0016887">
    <property type="term" value="F:ATP hydrolysis activity"/>
    <property type="evidence" value="ECO:0007669"/>
    <property type="project" value="InterPro"/>
</dbReference>
<dbReference type="InterPro" id="IPR015854">
    <property type="entry name" value="ABC_transpr_LolD-like"/>
</dbReference>
<evidence type="ECO:0000313" key="5">
    <source>
        <dbReference type="Proteomes" id="UP001060919"/>
    </source>
</evidence>
<dbReference type="PANTHER" id="PTHR24220">
    <property type="entry name" value="IMPORT ATP-BINDING PROTEIN"/>
    <property type="match status" value="1"/>
</dbReference>
<evidence type="ECO:0000256" key="2">
    <source>
        <dbReference type="ARBA" id="ARBA00022840"/>
    </source>
</evidence>
<name>A0A915YLF6_9BACT</name>
<dbReference type="SMART" id="SM00382">
    <property type="entry name" value="AAA"/>
    <property type="match status" value="1"/>
</dbReference>
<keyword evidence="1" id="KW-0547">Nucleotide-binding</keyword>
<dbReference type="InterPro" id="IPR027417">
    <property type="entry name" value="P-loop_NTPase"/>
</dbReference>
<protein>
    <submittedName>
        <fullName evidence="4">ATP-binding cassette domain-containing protein</fullName>
    </submittedName>
</protein>
<dbReference type="SUPFAM" id="SSF52540">
    <property type="entry name" value="P-loop containing nucleoside triphosphate hydrolases"/>
    <property type="match status" value="1"/>
</dbReference>
<dbReference type="GO" id="GO:0005524">
    <property type="term" value="F:ATP binding"/>
    <property type="evidence" value="ECO:0007669"/>
    <property type="project" value="UniProtKB-KW"/>
</dbReference>
<dbReference type="PROSITE" id="PS50893">
    <property type="entry name" value="ABC_TRANSPORTER_2"/>
    <property type="match status" value="1"/>
</dbReference>
<organism evidence="4 5">
    <name type="scientific">Aureispira anguillae</name>
    <dbReference type="NCBI Taxonomy" id="2864201"/>
    <lineage>
        <taxon>Bacteria</taxon>
        <taxon>Pseudomonadati</taxon>
        <taxon>Bacteroidota</taxon>
        <taxon>Saprospiria</taxon>
        <taxon>Saprospirales</taxon>
        <taxon>Saprospiraceae</taxon>
        <taxon>Aureispira</taxon>
    </lineage>
</organism>
<reference evidence="4" key="1">
    <citation type="submission" date="2022-09" db="EMBL/GenBank/DDBJ databases">
        <title>Aureispira anguillicida sp. nov., isolated from Leptocephalus of Japanese eel Anguilla japonica.</title>
        <authorList>
            <person name="Yuasa K."/>
            <person name="Mekata T."/>
            <person name="Ikunari K."/>
        </authorList>
    </citation>
    <scope>NUCLEOTIDE SEQUENCE</scope>
    <source>
        <strain evidence="4">EL160426</strain>
    </source>
</reference>
<dbReference type="Proteomes" id="UP001060919">
    <property type="component" value="Chromosome"/>
</dbReference>
<keyword evidence="2 4" id="KW-0067">ATP-binding</keyword>
<dbReference type="Pfam" id="PF00005">
    <property type="entry name" value="ABC_tran"/>
    <property type="match status" value="1"/>
</dbReference>
<dbReference type="InterPro" id="IPR003593">
    <property type="entry name" value="AAA+_ATPase"/>
</dbReference>
<proteinExistence type="predicted"/>
<dbReference type="KEGG" id="aup:AsAng_0058900"/>
<evidence type="ECO:0000256" key="1">
    <source>
        <dbReference type="ARBA" id="ARBA00022741"/>
    </source>
</evidence>
<dbReference type="PANTHER" id="PTHR24220:SF470">
    <property type="entry name" value="CELL DIVISION ATP-BINDING PROTEIN FTSE"/>
    <property type="match status" value="1"/>
</dbReference>
<dbReference type="AlphaFoldDB" id="A0A915YLF6"/>
<dbReference type="InterPro" id="IPR003439">
    <property type="entry name" value="ABC_transporter-like_ATP-bd"/>
</dbReference>
<evidence type="ECO:0000259" key="3">
    <source>
        <dbReference type="PROSITE" id="PS50893"/>
    </source>
</evidence>
<keyword evidence="5" id="KW-1185">Reference proteome</keyword>
<feature type="domain" description="ABC transporter" evidence="3">
    <location>
        <begin position="13"/>
        <end position="231"/>
    </location>
</feature>
<gene>
    <name evidence="4" type="ORF">AsAng_0058900</name>
</gene>
<dbReference type="Gene3D" id="3.40.50.300">
    <property type="entry name" value="P-loop containing nucleotide triphosphate hydrolases"/>
    <property type="match status" value="1"/>
</dbReference>